<feature type="compositionally biased region" description="Low complexity" evidence="1">
    <location>
        <begin position="120"/>
        <end position="131"/>
    </location>
</feature>
<protein>
    <submittedName>
        <fullName evidence="2">Uncharacterized protein</fullName>
    </submittedName>
</protein>
<gene>
    <name evidence="2" type="ORF">PYX00_009740</name>
</gene>
<reference evidence="2" key="1">
    <citation type="journal article" date="2024" name="Gigascience">
        <title>Chromosome-level genome of the poultry shaft louse Menopon gallinae provides insight into the host-switching and adaptive evolution of parasitic lice.</title>
        <authorList>
            <person name="Xu Y."/>
            <person name="Ma L."/>
            <person name="Liu S."/>
            <person name="Liang Y."/>
            <person name="Liu Q."/>
            <person name="He Z."/>
            <person name="Tian L."/>
            <person name="Duan Y."/>
            <person name="Cai W."/>
            <person name="Li H."/>
            <person name="Song F."/>
        </authorList>
    </citation>
    <scope>NUCLEOTIDE SEQUENCE</scope>
    <source>
        <strain evidence="2">Cailab_2023a</strain>
    </source>
</reference>
<comment type="caution">
    <text evidence="2">The sequence shown here is derived from an EMBL/GenBank/DDBJ whole genome shotgun (WGS) entry which is preliminary data.</text>
</comment>
<dbReference type="EMBL" id="JARGDH010000005">
    <property type="protein sequence ID" value="KAL0267488.1"/>
    <property type="molecule type" value="Genomic_DNA"/>
</dbReference>
<evidence type="ECO:0000313" key="2">
    <source>
        <dbReference type="EMBL" id="KAL0267488.1"/>
    </source>
</evidence>
<evidence type="ECO:0000256" key="1">
    <source>
        <dbReference type="SAM" id="MobiDB-lite"/>
    </source>
</evidence>
<name>A0AAW2HC93_9NEOP</name>
<proteinExistence type="predicted"/>
<organism evidence="2">
    <name type="scientific">Menopon gallinae</name>
    <name type="common">poultry shaft louse</name>
    <dbReference type="NCBI Taxonomy" id="328185"/>
    <lineage>
        <taxon>Eukaryota</taxon>
        <taxon>Metazoa</taxon>
        <taxon>Ecdysozoa</taxon>
        <taxon>Arthropoda</taxon>
        <taxon>Hexapoda</taxon>
        <taxon>Insecta</taxon>
        <taxon>Pterygota</taxon>
        <taxon>Neoptera</taxon>
        <taxon>Paraneoptera</taxon>
        <taxon>Psocodea</taxon>
        <taxon>Troctomorpha</taxon>
        <taxon>Phthiraptera</taxon>
        <taxon>Amblycera</taxon>
        <taxon>Menoponidae</taxon>
        <taxon>Menopon</taxon>
    </lineage>
</organism>
<dbReference type="Pfam" id="PF14223">
    <property type="entry name" value="Retrotran_gag_2"/>
    <property type="match status" value="1"/>
</dbReference>
<feature type="compositionally biased region" description="Basic residues" evidence="1">
    <location>
        <begin position="161"/>
        <end position="170"/>
    </location>
</feature>
<feature type="region of interest" description="Disordered" evidence="1">
    <location>
        <begin position="95"/>
        <end position="181"/>
    </location>
</feature>
<dbReference type="AlphaFoldDB" id="A0AAW2HC93"/>
<feature type="compositionally biased region" description="Polar residues" evidence="1">
    <location>
        <begin position="107"/>
        <end position="119"/>
    </location>
</feature>
<sequence>MPGRRRGSDERGKREQQKWMKDDAKASLIACSSSRNIAELVLTCKHANEIWTKLLERFERSNVQRLNSLIEKFFKMERDTSEDFREGRKRDNDEFENFYVHKPKPNGTETGSGNGTRIISNETDNTNSTGSESEESKSDDNGNACEESSEEEVQEEPGRPKTIRTGKPGRPRKEYVRKGNSFSLYSERILYSSKIQDRVT</sequence>
<accession>A0AAW2HC93</accession>